<proteinExistence type="predicted"/>
<dbReference type="Proteomes" id="UP001215280">
    <property type="component" value="Unassembled WGS sequence"/>
</dbReference>
<name>A0AAD7J141_9AGAR</name>
<comment type="caution">
    <text evidence="1">The sequence shown here is derived from an EMBL/GenBank/DDBJ whole genome shotgun (WGS) entry which is preliminary data.</text>
</comment>
<dbReference type="AlphaFoldDB" id="A0AAD7J141"/>
<reference evidence="1" key="1">
    <citation type="submission" date="2023-03" db="EMBL/GenBank/DDBJ databases">
        <title>Massive genome expansion in bonnet fungi (Mycena s.s.) driven by repeated elements and novel gene families across ecological guilds.</title>
        <authorList>
            <consortium name="Lawrence Berkeley National Laboratory"/>
            <person name="Harder C.B."/>
            <person name="Miyauchi S."/>
            <person name="Viragh M."/>
            <person name="Kuo A."/>
            <person name="Thoen E."/>
            <person name="Andreopoulos B."/>
            <person name="Lu D."/>
            <person name="Skrede I."/>
            <person name="Drula E."/>
            <person name="Henrissat B."/>
            <person name="Morin E."/>
            <person name="Kohler A."/>
            <person name="Barry K."/>
            <person name="LaButti K."/>
            <person name="Morin E."/>
            <person name="Salamov A."/>
            <person name="Lipzen A."/>
            <person name="Mereny Z."/>
            <person name="Hegedus B."/>
            <person name="Baldrian P."/>
            <person name="Stursova M."/>
            <person name="Weitz H."/>
            <person name="Taylor A."/>
            <person name="Grigoriev I.V."/>
            <person name="Nagy L.G."/>
            <person name="Martin F."/>
            <person name="Kauserud H."/>
        </authorList>
    </citation>
    <scope>NUCLEOTIDE SEQUENCE</scope>
    <source>
        <strain evidence="1">CBHHK188m</strain>
    </source>
</reference>
<evidence type="ECO:0000313" key="1">
    <source>
        <dbReference type="EMBL" id="KAJ7754671.1"/>
    </source>
</evidence>
<gene>
    <name evidence="1" type="ORF">DFH07DRAFT_773658</name>
</gene>
<keyword evidence="2" id="KW-1185">Reference proteome</keyword>
<protein>
    <submittedName>
        <fullName evidence="1">Uncharacterized protein</fullName>
    </submittedName>
</protein>
<accession>A0AAD7J141</accession>
<evidence type="ECO:0000313" key="2">
    <source>
        <dbReference type="Proteomes" id="UP001215280"/>
    </source>
</evidence>
<dbReference type="EMBL" id="JARJLG010000066">
    <property type="protein sequence ID" value="KAJ7754671.1"/>
    <property type="molecule type" value="Genomic_DNA"/>
</dbReference>
<organism evidence="1 2">
    <name type="scientific">Mycena maculata</name>
    <dbReference type="NCBI Taxonomy" id="230809"/>
    <lineage>
        <taxon>Eukaryota</taxon>
        <taxon>Fungi</taxon>
        <taxon>Dikarya</taxon>
        <taxon>Basidiomycota</taxon>
        <taxon>Agaricomycotina</taxon>
        <taxon>Agaricomycetes</taxon>
        <taxon>Agaricomycetidae</taxon>
        <taxon>Agaricales</taxon>
        <taxon>Marasmiineae</taxon>
        <taxon>Mycenaceae</taxon>
        <taxon>Mycena</taxon>
    </lineage>
</organism>
<sequence length="132" mass="14174">MAPFGGSGVTFPLPESVPLVQAIMIIMEMEAVLFDSPVNRLVRVLSVIAITIFPIFGKPHHCTTPTPPGWMALRPPYEPVGRFASGHCGDVVIVGCRSSDGSQMGAEKAGLRWVSDGEAKSPDPLCSSYIYR</sequence>